<evidence type="ECO:0000256" key="6">
    <source>
        <dbReference type="ARBA" id="ARBA00022825"/>
    </source>
</evidence>
<evidence type="ECO:0000256" key="5">
    <source>
        <dbReference type="ARBA" id="ARBA00022801"/>
    </source>
</evidence>
<name>A0A6P4IVZ6_DROKI</name>
<evidence type="ECO:0000256" key="3">
    <source>
        <dbReference type="ARBA" id="ARBA00022670"/>
    </source>
</evidence>
<reference evidence="13" key="1">
    <citation type="submission" date="2025-05" db="UniProtKB">
        <authorList>
            <consortium name="RefSeq"/>
        </authorList>
    </citation>
    <scope>NUCLEOTIDE SEQUENCE [LARGE SCALE GENOMIC DNA]</scope>
    <source>
        <strain evidence="13">14028-0561.14</strain>
    </source>
</reference>
<dbReference type="InterPro" id="IPR009003">
    <property type="entry name" value="Peptidase_S1_PA"/>
</dbReference>
<keyword evidence="7" id="KW-0865">Zymogen</keyword>
<keyword evidence="13" id="KW-1185">Reference proteome</keyword>
<dbReference type="Pfam" id="PF00089">
    <property type="entry name" value="Trypsin"/>
    <property type="match status" value="1"/>
</dbReference>
<protein>
    <submittedName>
        <fullName evidence="14">Serine protease grass</fullName>
    </submittedName>
</protein>
<reference evidence="14" key="2">
    <citation type="submission" date="2025-08" db="UniProtKB">
        <authorList>
            <consortium name="RefSeq"/>
        </authorList>
    </citation>
    <scope>IDENTIFICATION</scope>
    <source>
        <strain evidence="14">14028-0561.14</strain>
        <tissue evidence="14">Whole fly</tissue>
    </source>
</reference>
<feature type="compositionally biased region" description="Basic and acidic residues" evidence="10">
    <location>
        <begin position="303"/>
        <end position="312"/>
    </location>
</feature>
<evidence type="ECO:0000256" key="8">
    <source>
        <dbReference type="ARBA" id="ARBA00023157"/>
    </source>
</evidence>
<feature type="region of interest" description="Disordered" evidence="10">
    <location>
        <begin position="294"/>
        <end position="318"/>
    </location>
</feature>
<keyword evidence="2" id="KW-0964">Secreted</keyword>
<dbReference type="SUPFAM" id="SSF50494">
    <property type="entry name" value="Trypsin-like serine proteases"/>
    <property type="match status" value="1"/>
</dbReference>
<keyword evidence="4 11" id="KW-0732">Signal</keyword>
<feature type="chain" id="PRO_5027709594" evidence="11">
    <location>
        <begin position="22"/>
        <end position="318"/>
    </location>
</feature>
<feature type="domain" description="Peptidase S1" evidence="12">
    <location>
        <begin position="52"/>
        <end position="289"/>
    </location>
</feature>
<dbReference type="RefSeq" id="XP_017033227.3">
    <property type="nucleotide sequence ID" value="XM_017177738.3"/>
</dbReference>
<evidence type="ECO:0000256" key="1">
    <source>
        <dbReference type="ARBA" id="ARBA00004613"/>
    </source>
</evidence>
<keyword evidence="8" id="KW-1015">Disulfide bond</keyword>
<dbReference type="CDD" id="cd00190">
    <property type="entry name" value="Tryp_SPc"/>
    <property type="match status" value="1"/>
</dbReference>
<dbReference type="InterPro" id="IPR001254">
    <property type="entry name" value="Trypsin_dom"/>
</dbReference>
<sequence>MRWAVAGIVAVLFVCLQVSVGEDGFQLLERDCGRLSEPKYGSDLNDDMGPRIINGVDAKFGAHPWMAYIRTPLYFTCGGSLISHWFVLTAAHCVKDDPLIVILGEYNRDQEEDCLGNLCMDPSEEYDVTLAIKHKFYDLKQHTNDIALLRLDRRVTYKAHIQPICVFVDSKMKPLVDRVTWFNATGWGYTSPGKTSRVLQELRLNRRPYESCERMFGKLMSSTQICSGNDDSNLCNGDSGGPQGREMAYGGRRVYVQLGIASFTNRQCENVSILTDVVSHGNWIKRVVRRYSIPDDEAPGRPAQRESLERKPTFYHPI</sequence>
<evidence type="ECO:0000256" key="10">
    <source>
        <dbReference type="SAM" id="MobiDB-lite"/>
    </source>
</evidence>
<dbReference type="PANTHER" id="PTHR24256">
    <property type="entry name" value="TRYPTASE-RELATED"/>
    <property type="match status" value="1"/>
</dbReference>
<evidence type="ECO:0000256" key="9">
    <source>
        <dbReference type="ARBA" id="ARBA00024195"/>
    </source>
</evidence>
<dbReference type="Proteomes" id="UP001652661">
    <property type="component" value="Chromosome 2R"/>
</dbReference>
<dbReference type="PROSITE" id="PS00134">
    <property type="entry name" value="TRYPSIN_HIS"/>
    <property type="match status" value="1"/>
</dbReference>
<evidence type="ECO:0000259" key="12">
    <source>
        <dbReference type="PROSITE" id="PS50240"/>
    </source>
</evidence>
<proteinExistence type="inferred from homology"/>
<evidence type="ECO:0000313" key="13">
    <source>
        <dbReference type="Proteomes" id="UP001652661"/>
    </source>
</evidence>
<feature type="signal peptide" evidence="11">
    <location>
        <begin position="1"/>
        <end position="21"/>
    </location>
</feature>
<evidence type="ECO:0000256" key="7">
    <source>
        <dbReference type="ARBA" id="ARBA00023145"/>
    </source>
</evidence>
<evidence type="ECO:0000256" key="2">
    <source>
        <dbReference type="ARBA" id="ARBA00022525"/>
    </source>
</evidence>
<dbReference type="PROSITE" id="PS50240">
    <property type="entry name" value="TRYPSIN_DOM"/>
    <property type="match status" value="1"/>
</dbReference>
<dbReference type="GO" id="GO:0006508">
    <property type="term" value="P:proteolysis"/>
    <property type="evidence" value="ECO:0007669"/>
    <property type="project" value="UniProtKB-KW"/>
</dbReference>
<accession>A0A6P4IVZ6</accession>
<evidence type="ECO:0000256" key="11">
    <source>
        <dbReference type="SAM" id="SignalP"/>
    </source>
</evidence>
<dbReference type="SMART" id="SM00020">
    <property type="entry name" value="Tryp_SPc"/>
    <property type="match status" value="1"/>
</dbReference>
<keyword evidence="5" id="KW-0378">Hydrolase</keyword>
<organism evidence="13 14">
    <name type="scientific">Drosophila kikkawai</name>
    <name type="common">Fruit fly</name>
    <dbReference type="NCBI Taxonomy" id="30033"/>
    <lineage>
        <taxon>Eukaryota</taxon>
        <taxon>Metazoa</taxon>
        <taxon>Ecdysozoa</taxon>
        <taxon>Arthropoda</taxon>
        <taxon>Hexapoda</taxon>
        <taxon>Insecta</taxon>
        <taxon>Pterygota</taxon>
        <taxon>Neoptera</taxon>
        <taxon>Endopterygota</taxon>
        <taxon>Diptera</taxon>
        <taxon>Brachycera</taxon>
        <taxon>Muscomorpha</taxon>
        <taxon>Ephydroidea</taxon>
        <taxon>Drosophilidae</taxon>
        <taxon>Drosophila</taxon>
        <taxon>Sophophora</taxon>
    </lineage>
</organism>
<dbReference type="GO" id="GO:0005576">
    <property type="term" value="C:extracellular region"/>
    <property type="evidence" value="ECO:0007669"/>
    <property type="project" value="UniProtKB-SubCell"/>
</dbReference>
<dbReference type="FunFam" id="2.40.10.10:FF:000146">
    <property type="entry name" value="Serine protease 53"/>
    <property type="match status" value="1"/>
</dbReference>
<dbReference type="PRINTS" id="PR00722">
    <property type="entry name" value="CHYMOTRYPSIN"/>
</dbReference>
<dbReference type="AlphaFoldDB" id="A0A6P4IVZ6"/>
<dbReference type="InterPro" id="IPR051487">
    <property type="entry name" value="Ser/Thr_Proteases_Immune/Dev"/>
</dbReference>
<keyword evidence="3 14" id="KW-0645">Protease</keyword>
<evidence type="ECO:0000256" key="4">
    <source>
        <dbReference type="ARBA" id="ARBA00022729"/>
    </source>
</evidence>
<evidence type="ECO:0000313" key="14">
    <source>
        <dbReference type="RefSeq" id="XP_017033227.3"/>
    </source>
</evidence>
<dbReference type="GeneID" id="108082393"/>
<dbReference type="Gene3D" id="2.40.10.10">
    <property type="entry name" value="Trypsin-like serine proteases"/>
    <property type="match status" value="2"/>
</dbReference>
<dbReference type="InterPro" id="IPR001314">
    <property type="entry name" value="Peptidase_S1A"/>
</dbReference>
<dbReference type="GO" id="GO:0004252">
    <property type="term" value="F:serine-type endopeptidase activity"/>
    <property type="evidence" value="ECO:0007669"/>
    <property type="project" value="InterPro"/>
</dbReference>
<comment type="subcellular location">
    <subcellularLocation>
        <location evidence="1">Secreted</location>
    </subcellularLocation>
</comment>
<gene>
    <name evidence="14" type="primary">LOC108082393</name>
</gene>
<dbReference type="OrthoDB" id="546450at2759"/>
<dbReference type="InterPro" id="IPR018114">
    <property type="entry name" value="TRYPSIN_HIS"/>
</dbReference>
<keyword evidence="6" id="KW-0720">Serine protease</keyword>
<comment type="similarity">
    <text evidence="9">Belongs to the peptidase S1 family. CLIP subfamily.</text>
</comment>
<dbReference type="InterPro" id="IPR043504">
    <property type="entry name" value="Peptidase_S1_PA_chymotrypsin"/>
</dbReference>